<dbReference type="PANTHER" id="PTHR23416:SF78">
    <property type="entry name" value="LIPOPOLYSACCHARIDE BIOSYNTHESIS O-ACETYL TRANSFERASE WBBJ-RELATED"/>
    <property type="match status" value="1"/>
</dbReference>
<name>A0A7X6DRM1_9BACT</name>
<dbReference type="PANTHER" id="PTHR23416">
    <property type="entry name" value="SIALIC ACID SYNTHASE-RELATED"/>
    <property type="match status" value="1"/>
</dbReference>
<dbReference type="Pfam" id="PF00132">
    <property type="entry name" value="Hexapep"/>
    <property type="match status" value="1"/>
</dbReference>
<evidence type="ECO:0000256" key="1">
    <source>
        <dbReference type="ARBA" id="ARBA00022679"/>
    </source>
</evidence>
<keyword evidence="1 4" id="KW-0808">Transferase</keyword>
<dbReference type="PROSITE" id="PS00101">
    <property type="entry name" value="HEXAPEP_TRANSFERASES"/>
    <property type="match status" value="1"/>
</dbReference>
<keyword evidence="3 4" id="KW-0012">Acyltransferase</keyword>
<dbReference type="SUPFAM" id="SSF51161">
    <property type="entry name" value="Trimeric LpxA-like enzymes"/>
    <property type="match status" value="1"/>
</dbReference>
<dbReference type="InterPro" id="IPR051159">
    <property type="entry name" value="Hexapeptide_acetyltransf"/>
</dbReference>
<accession>A0A7X6DRM1</accession>
<dbReference type="GO" id="GO:0016746">
    <property type="term" value="F:acyltransferase activity"/>
    <property type="evidence" value="ECO:0007669"/>
    <property type="project" value="UniProtKB-KW"/>
</dbReference>
<protein>
    <submittedName>
        <fullName evidence="4">Acyltransferase</fullName>
    </submittedName>
</protein>
<dbReference type="AlphaFoldDB" id="A0A7X6DRM1"/>
<keyword evidence="5" id="KW-1185">Reference proteome</keyword>
<gene>
    <name evidence="4" type="ORF">MNODULE_15315</name>
</gene>
<dbReference type="CDD" id="cd04647">
    <property type="entry name" value="LbH_MAT_like"/>
    <property type="match status" value="1"/>
</dbReference>
<reference evidence="4 5" key="1">
    <citation type="journal article" date="2020" name="Nature">
        <title>Bacterial chemolithoautotrophy via manganese oxidation.</title>
        <authorList>
            <person name="Yu H."/>
            <person name="Leadbetter J.R."/>
        </authorList>
    </citation>
    <scope>NUCLEOTIDE SEQUENCE [LARGE SCALE GENOMIC DNA]</scope>
    <source>
        <strain evidence="4 5">Mn-1</strain>
    </source>
</reference>
<dbReference type="RefSeq" id="WP_168061493.1">
    <property type="nucleotide sequence ID" value="NZ_VTOW01000003.1"/>
</dbReference>
<evidence type="ECO:0000256" key="2">
    <source>
        <dbReference type="ARBA" id="ARBA00022737"/>
    </source>
</evidence>
<dbReference type="Gene3D" id="2.160.10.10">
    <property type="entry name" value="Hexapeptide repeat proteins"/>
    <property type="match status" value="1"/>
</dbReference>
<organism evidence="4 5">
    <name type="scientific">Candidatus Manganitrophus noduliformans</name>
    <dbReference type="NCBI Taxonomy" id="2606439"/>
    <lineage>
        <taxon>Bacteria</taxon>
        <taxon>Pseudomonadati</taxon>
        <taxon>Nitrospirota</taxon>
        <taxon>Nitrospiria</taxon>
        <taxon>Candidatus Troglogloeales</taxon>
        <taxon>Candidatus Manganitrophaceae</taxon>
        <taxon>Candidatus Manganitrophus</taxon>
    </lineage>
</organism>
<proteinExistence type="predicted"/>
<dbReference type="EMBL" id="VTOW01000003">
    <property type="protein sequence ID" value="NKE72117.1"/>
    <property type="molecule type" value="Genomic_DNA"/>
</dbReference>
<dbReference type="Proteomes" id="UP000534783">
    <property type="component" value="Unassembled WGS sequence"/>
</dbReference>
<evidence type="ECO:0000313" key="5">
    <source>
        <dbReference type="Proteomes" id="UP000534783"/>
    </source>
</evidence>
<evidence type="ECO:0000313" key="4">
    <source>
        <dbReference type="EMBL" id="NKE72117.1"/>
    </source>
</evidence>
<comment type="caution">
    <text evidence="4">The sequence shown here is derived from an EMBL/GenBank/DDBJ whole genome shotgun (WGS) entry which is preliminary data.</text>
</comment>
<evidence type="ECO:0000256" key="3">
    <source>
        <dbReference type="ARBA" id="ARBA00023315"/>
    </source>
</evidence>
<sequence length="218" mass="23458">MRWAGLSWTGRIATRLATWFAPRYKAARQLAGFSPAGYIAPSATIRHQGFRLGRHVFIDDRALIFQDHEGGPVELGDWVSIYRDAILQTGYGGSISIGAHSSVQPRCILSSYVAPIQIGQHVMIAAYSVFYSYNHGIAPGVFIKEQPLQSRGGIVVEDDVWIGARAIVLDGVRIGKGAVVGAGSVVTKDVPAGAVVGGSPLRILKWRDGTELNSSEEN</sequence>
<dbReference type="InterPro" id="IPR018357">
    <property type="entry name" value="Hexapep_transf_CS"/>
</dbReference>
<keyword evidence="2" id="KW-0677">Repeat</keyword>
<dbReference type="InterPro" id="IPR001451">
    <property type="entry name" value="Hexapep"/>
</dbReference>
<dbReference type="InterPro" id="IPR011004">
    <property type="entry name" value="Trimer_LpxA-like_sf"/>
</dbReference>